<evidence type="ECO:0008006" key="4">
    <source>
        <dbReference type="Google" id="ProtNLM"/>
    </source>
</evidence>
<dbReference type="PANTHER" id="PTHR12245">
    <property type="entry name" value="SPRY DOMAIN CONTAINING SOCS BOX PROTEIN"/>
    <property type="match status" value="1"/>
</dbReference>
<dbReference type="InterPro" id="IPR050672">
    <property type="entry name" value="FBXO45-Fsn/SPSB_families"/>
</dbReference>
<dbReference type="OrthoDB" id="295536at2759"/>
<dbReference type="InterPro" id="IPR013320">
    <property type="entry name" value="ConA-like_dom_sf"/>
</dbReference>
<gene>
    <name evidence="2" type="ORF">KIPB_006498</name>
</gene>
<accession>A0A9K3GI77</accession>
<dbReference type="Proteomes" id="UP000265618">
    <property type="component" value="Unassembled WGS sequence"/>
</dbReference>
<dbReference type="EMBL" id="BDIP01001673">
    <property type="protein sequence ID" value="GIQ84914.1"/>
    <property type="molecule type" value="Genomic_DNA"/>
</dbReference>
<sequence length="516" mass="56797">DILATLVRERRQAKVAFDAFQPSEIDTLKQSIVQAKEVLALEPPLETHLDRLESYLPVAEGITASHTALSEAIGGEALTMTSDKDWSALLAKVTPLYERFHSQFEALQSFKFDTSESLSALGSADEVLTAVDDADILLMPYGTSDLSLAHKRQYRQMEVANGLVRTLLDLVGAIVDRERDIRSFSKRLQAIKAGATDQTDQWERLCSGGEATVEYLTALSAASETARQLLKGLNGHRQVTAEDIEDLENDRDILSLRIKSRKLSADAKQALTQERAEIEREIQTKKTNLSSHSAVTEQLQPYLLFPEVAEGLKQPLKERVMEKEQQHPCDWGHGIILTAQGLKEGRCSYSALSPSEDTPPVPTCEWEQFTFDKNHQGSQVTLSCGDKTATGRKGSNVEAQVIGTATFTAGVHKWIVVLDDRDNGAAYGFGVAPASFNIHSQNYYAAFLIGTGGGSTNYLEGGFKGGERTLVTLDMDKHTISFAVNGVHKGTLTGLPDAVRPWFWIYGQQFSLVFEE</sequence>
<name>A0A9K3GI77_9EUKA</name>
<dbReference type="AlphaFoldDB" id="A0A9K3GI77"/>
<feature type="coiled-coil region" evidence="1">
    <location>
        <begin position="261"/>
        <end position="288"/>
    </location>
</feature>
<dbReference type="Gene3D" id="2.60.120.920">
    <property type="match status" value="1"/>
</dbReference>
<evidence type="ECO:0000256" key="1">
    <source>
        <dbReference type="SAM" id="Coils"/>
    </source>
</evidence>
<dbReference type="SUPFAM" id="SSF49899">
    <property type="entry name" value="Concanavalin A-like lectins/glucanases"/>
    <property type="match status" value="1"/>
</dbReference>
<reference evidence="2 3" key="1">
    <citation type="journal article" date="2018" name="PLoS ONE">
        <title>The draft genome of Kipferlia bialata reveals reductive genome evolution in fornicate parasites.</title>
        <authorList>
            <person name="Tanifuji G."/>
            <person name="Takabayashi S."/>
            <person name="Kume K."/>
            <person name="Takagi M."/>
            <person name="Nakayama T."/>
            <person name="Kamikawa R."/>
            <person name="Inagaki Y."/>
            <person name="Hashimoto T."/>
        </authorList>
    </citation>
    <scope>NUCLEOTIDE SEQUENCE [LARGE SCALE GENOMIC DNA]</scope>
    <source>
        <strain evidence="2">NY0173</strain>
    </source>
</reference>
<protein>
    <recommendedName>
        <fullName evidence="4">B30.2/SPRY domain-containing protein</fullName>
    </recommendedName>
</protein>
<evidence type="ECO:0000313" key="3">
    <source>
        <dbReference type="Proteomes" id="UP000265618"/>
    </source>
</evidence>
<keyword evidence="3" id="KW-1185">Reference proteome</keyword>
<organism evidence="2 3">
    <name type="scientific">Kipferlia bialata</name>
    <dbReference type="NCBI Taxonomy" id="797122"/>
    <lineage>
        <taxon>Eukaryota</taxon>
        <taxon>Metamonada</taxon>
        <taxon>Carpediemonas-like organisms</taxon>
        <taxon>Kipferlia</taxon>
    </lineage>
</organism>
<comment type="caution">
    <text evidence="2">The sequence shown here is derived from an EMBL/GenBank/DDBJ whole genome shotgun (WGS) entry which is preliminary data.</text>
</comment>
<dbReference type="PANTHER" id="PTHR12245:SF5">
    <property type="entry name" value="SPRY DOMAIN-CONTAINING SOCS BOX PROTEIN 3"/>
    <property type="match status" value="1"/>
</dbReference>
<keyword evidence="1" id="KW-0175">Coiled coil</keyword>
<proteinExistence type="predicted"/>
<evidence type="ECO:0000313" key="2">
    <source>
        <dbReference type="EMBL" id="GIQ84914.1"/>
    </source>
</evidence>
<dbReference type="InterPro" id="IPR043136">
    <property type="entry name" value="B30.2/SPRY_sf"/>
</dbReference>
<feature type="non-terminal residue" evidence="2">
    <location>
        <position position="516"/>
    </location>
</feature>